<dbReference type="Pfam" id="PF03466">
    <property type="entry name" value="LysR_substrate"/>
    <property type="match status" value="1"/>
</dbReference>
<sequence length="55" mass="6550">MHLPTYLIGEALRKGRRVPILQHYPFTAEPIRLIYPSKRHLSPRIRAFIDLLVER</sequence>
<reference evidence="2 3" key="1">
    <citation type="submission" date="2019-10" db="EMBL/GenBank/DDBJ databases">
        <authorList>
            <person name="Karimi E."/>
        </authorList>
    </citation>
    <scope>NUCLEOTIDE SEQUENCE [LARGE SCALE GENOMIC DNA]</scope>
    <source>
        <strain evidence="2">Pantoea sp. 111</strain>
    </source>
</reference>
<accession>A0AAX3JBB6</accession>
<gene>
    <name evidence="2" type="ORF">PANT111_460060</name>
</gene>
<dbReference type="InterPro" id="IPR005119">
    <property type="entry name" value="LysR_subst-bd"/>
</dbReference>
<dbReference type="Gene3D" id="3.40.190.290">
    <property type="match status" value="1"/>
</dbReference>
<evidence type="ECO:0000313" key="3">
    <source>
        <dbReference type="Proteomes" id="UP000433737"/>
    </source>
</evidence>
<protein>
    <recommendedName>
        <fullName evidence="1">LysR substrate-binding domain-containing protein</fullName>
    </recommendedName>
</protein>
<proteinExistence type="predicted"/>
<evidence type="ECO:0000313" key="2">
    <source>
        <dbReference type="EMBL" id="VXC50218.1"/>
    </source>
</evidence>
<evidence type="ECO:0000259" key="1">
    <source>
        <dbReference type="Pfam" id="PF03466"/>
    </source>
</evidence>
<dbReference type="SUPFAM" id="SSF53850">
    <property type="entry name" value="Periplasmic binding protein-like II"/>
    <property type="match status" value="1"/>
</dbReference>
<feature type="domain" description="LysR substrate-binding" evidence="1">
    <location>
        <begin position="3"/>
        <end position="54"/>
    </location>
</feature>
<comment type="caution">
    <text evidence="2">The sequence shown here is derived from an EMBL/GenBank/DDBJ whole genome shotgun (WGS) entry which is preliminary data.</text>
</comment>
<dbReference type="EMBL" id="CABWMH010000041">
    <property type="protein sequence ID" value="VXC50218.1"/>
    <property type="molecule type" value="Genomic_DNA"/>
</dbReference>
<dbReference type="Proteomes" id="UP000433737">
    <property type="component" value="Unassembled WGS sequence"/>
</dbReference>
<organism evidence="2 3">
    <name type="scientific">Pantoea brenneri</name>
    <dbReference type="NCBI Taxonomy" id="472694"/>
    <lineage>
        <taxon>Bacteria</taxon>
        <taxon>Pseudomonadati</taxon>
        <taxon>Pseudomonadota</taxon>
        <taxon>Gammaproteobacteria</taxon>
        <taxon>Enterobacterales</taxon>
        <taxon>Erwiniaceae</taxon>
        <taxon>Pantoea</taxon>
    </lineage>
</organism>
<name>A0AAX3JBB6_9GAMM</name>
<dbReference type="AlphaFoldDB" id="A0AAX3JBB6"/>